<gene>
    <name evidence="4" type="ORF">NITFAB_0569</name>
</gene>
<protein>
    <submittedName>
        <fullName evidence="4">Tol-pal system protein YbgF</fullName>
    </submittedName>
</protein>
<evidence type="ECO:0000256" key="1">
    <source>
        <dbReference type="SAM" id="Coils"/>
    </source>
</evidence>
<dbReference type="Gene3D" id="1.20.5.110">
    <property type="match status" value="1"/>
</dbReference>
<keyword evidence="1" id="KW-0175">Coiled coil</keyword>
<organism evidence="4">
    <name type="scientific">Candidatus Nitrotoga fabula</name>
    <dbReference type="NCBI Taxonomy" id="2182327"/>
    <lineage>
        <taxon>Bacteria</taxon>
        <taxon>Pseudomonadati</taxon>
        <taxon>Pseudomonadota</taxon>
        <taxon>Betaproteobacteria</taxon>
        <taxon>Nitrosomonadales</taxon>
        <taxon>Gallionellaceae</taxon>
        <taxon>Candidatus Nitrotoga</taxon>
    </lineage>
</organism>
<reference evidence="4" key="1">
    <citation type="submission" date="2018-05" db="EMBL/GenBank/DDBJ databases">
        <authorList>
            <person name="Lanie J.A."/>
            <person name="Ng W.-L."/>
            <person name="Kazmierczak K.M."/>
            <person name="Andrzejewski T.M."/>
            <person name="Davidsen T.M."/>
            <person name="Wayne K.J."/>
            <person name="Tettelin H."/>
            <person name="Glass J.I."/>
            <person name="Rusch D."/>
            <person name="Podicherti R."/>
            <person name="Tsui H.-C.T."/>
            <person name="Winkler M.E."/>
        </authorList>
    </citation>
    <scope>NUCLEOTIDE SEQUENCE</scope>
    <source>
        <strain evidence="4">KNB</strain>
    </source>
</reference>
<proteinExistence type="predicted"/>
<feature type="chain" id="PRO_5016039789" evidence="2">
    <location>
        <begin position="22"/>
        <end position="136"/>
    </location>
</feature>
<evidence type="ECO:0000256" key="2">
    <source>
        <dbReference type="SAM" id="SignalP"/>
    </source>
</evidence>
<keyword evidence="2" id="KW-0732">Signal</keyword>
<dbReference type="AlphaFoldDB" id="A0A2X0QT72"/>
<dbReference type="GO" id="GO:0070206">
    <property type="term" value="P:protein trimerization"/>
    <property type="evidence" value="ECO:0007669"/>
    <property type="project" value="InterPro"/>
</dbReference>
<feature type="domain" description="YbgF trimerisation" evidence="3">
    <location>
        <begin position="59"/>
        <end position="128"/>
    </location>
</feature>
<feature type="coiled-coil region" evidence="1">
    <location>
        <begin position="48"/>
        <end position="107"/>
    </location>
</feature>
<dbReference type="InterPro" id="IPR032519">
    <property type="entry name" value="YbgF_tri"/>
</dbReference>
<sequence>MKFPVVLFAGWSAFAVCGANAALLSDDEAHNQIRQLLGRVAILEGTGKQQAEMIRQQMETTKQQLTKQQAGQIRELQKQIEAQNMELRRLRGQNEELTHALQGAEKRQKDMYIDLDSRLRHFEKPEEAVSSPKAMK</sequence>
<accession>A0A2X0QT72</accession>
<dbReference type="Pfam" id="PF16331">
    <property type="entry name" value="TolA_bind_tri"/>
    <property type="match status" value="1"/>
</dbReference>
<name>A0A2X0QT72_9PROT</name>
<evidence type="ECO:0000313" key="4">
    <source>
        <dbReference type="EMBL" id="SPS04980.1"/>
    </source>
</evidence>
<dbReference type="EMBL" id="LS423452">
    <property type="protein sequence ID" value="SPS04980.1"/>
    <property type="molecule type" value="Genomic_DNA"/>
</dbReference>
<evidence type="ECO:0000259" key="3">
    <source>
        <dbReference type="Pfam" id="PF16331"/>
    </source>
</evidence>
<feature type="signal peptide" evidence="2">
    <location>
        <begin position="1"/>
        <end position="21"/>
    </location>
</feature>